<proteinExistence type="inferred from homology"/>
<evidence type="ECO:0000313" key="3">
    <source>
        <dbReference type="Proteomes" id="UP001152484"/>
    </source>
</evidence>
<comment type="similarity">
    <text evidence="1">Belongs to the peptidase S10 family.</text>
</comment>
<dbReference type="AlphaFoldDB" id="A0A9P0YRP0"/>
<accession>A0A9P0YRP0</accession>
<dbReference type="OrthoDB" id="443318at2759"/>
<dbReference type="GO" id="GO:0004185">
    <property type="term" value="F:serine-type carboxypeptidase activity"/>
    <property type="evidence" value="ECO:0007669"/>
    <property type="project" value="InterPro"/>
</dbReference>
<organism evidence="2 3">
    <name type="scientific">Cuscuta europaea</name>
    <name type="common">European dodder</name>
    <dbReference type="NCBI Taxonomy" id="41803"/>
    <lineage>
        <taxon>Eukaryota</taxon>
        <taxon>Viridiplantae</taxon>
        <taxon>Streptophyta</taxon>
        <taxon>Embryophyta</taxon>
        <taxon>Tracheophyta</taxon>
        <taxon>Spermatophyta</taxon>
        <taxon>Magnoliopsida</taxon>
        <taxon>eudicotyledons</taxon>
        <taxon>Gunneridae</taxon>
        <taxon>Pentapetalae</taxon>
        <taxon>asterids</taxon>
        <taxon>lamiids</taxon>
        <taxon>Solanales</taxon>
        <taxon>Convolvulaceae</taxon>
        <taxon>Cuscuteae</taxon>
        <taxon>Cuscuta</taxon>
        <taxon>Cuscuta subgen. Cuscuta</taxon>
    </lineage>
</organism>
<dbReference type="Proteomes" id="UP001152484">
    <property type="component" value="Unassembled WGS sequence"/>
</dbReference>
<evidence type="ECO:0000256" key="1">
    <source>
        <dbReference type="ARBA" id="ARBA00009431"/>
    </source>
</evidence>
<dbReference type="SUPFAM" id="SSF53474">
    <property type="entry name" value="alpha/beta-Hydrolases"/>
    <property type="match status" value="1"/>
</dbReference>
<name>A0A9P0YRP0_CUSEU</name>
<dbReference type="EMBL" id="CAMAPE010000008">
    <property type="protein sequence ID" value="CAH9072743.1"/>
    <property type="molecule type" value="Genomic_DNA"/>
</dbReference>
<comment type="caution">
    <text evidence="2">The sequence shown here is derived from an EMBL/GenBank/DDBJ whole genome shotgun (WGS) entry which is preliminary data.</text>
</comment>
<dbReference type="InterPro" id="IPR001563">
    <property type="entry name" value="Peptidase_S10"/>
</dbReference>
<evidence type="ECO:0000313" key="2">
    <source>
        <dbReference type="EMBL" id="CAH9072743.1"/>
    </source>
</evidence>
<gene>
    <name evidence="2" type="ORF">CEURO_LOCUS4503</name>
</gene>
<keyword evidence="3" id="KW-1185">Reference proteome</keyword>
<dbReference type="InterPro" id="IPR029058">
    <property type="entry name" value="AB_hydrolase_fold"/>
</dbReference>
<dbReference type="GO" id="GO:0006508">
    <property type="term" value="P:proteolysis"/>
    <property type="evidence" value="ECO:0007669"/>
    <property type="project" value="InterPro"/>
</dbReference>
<dbReference type="Pfam" id="PF00450">
    <property type="entry name" value="Peptidase_S10"/>
    <property type="match status" value="1"/>
</dbReference>
<protein>
    <submittedName>
        <fullName evidence="2">Uncharacterized protein</fullName>
    </submittedName>
</protein>
<dbReference type="Gene3D" id="3.40.50.1820">
    <property type="entry name" value="alpha/beta hydrolase"/>
    <property type="match status" value="1"/>
</dbReference>
<reference evidence="2" key="1">
    <citation type="submission" date="2022-07" db="EMBL/GenBank/DDBJ databases">
        <authorList>
            <person name="Macas J."/>
            <person name="Novak P."/>
            <person name="Neumann P."/>
        </authorList>
    </citation>
    <scope>NUCLEOTIDE SEQUENCE</scope>
</reference>
<sequence length="281" mass="31421">MEESLPSLLEVKLNLTLGGVALGDSWISPIDYVLSWGPLLYDVSRLDENGLEEANSIAMQIQDKLDLGQFENATDLWSQLEGNISTSSNYVNFYNFLLDDNIDPLSPTASEVSQGLTMKRYASYLSSLKASPGGEDQLDTLMNGAIKDKFKIIPKNVKWGGQSLNVVDAFKGDFMRPRINEVDKLLNNGIQVTIYNGQVDLICATKGTEAWVQKLKWNGLKMFNRMDRIPLYCGDTKTRGFLKAYKNLRFYWILEAGHFVPVEEPCLALEMVGNITNSPAT</sequence>